<name>A0ABR0BRK7_PURLI</name>
<dbReference type="EMBL" id="JAWRVI010000039">
    <property type="protein sequence ID" value="KAK4086657.1"/>
    <property type="molecule type" value="Genomic_DNA"/>
</dbReference>
<accession>A0ABR0BRK7</accession>
<gene>
    <name evidence="2" type="ORF">Purlil1_9047</name>
</gene>
<evidence type="ECO:0000313" key="2">
    <source>
        <dbReference type="EMBL" id="KAK4086657.1"/>
    </source>
</evidence>
<evidence type="ECO:0000313" key="3">
    <source>
        <dbReference type="Proteomes" id="UP001287286"/>
    </source>
</evidence>
<feature type="region of interest" description="Disordered" evidence="1">
    <location>
        <begin position="1"/>
        <end position="45"/>
    </location>
</feature>
<protein>
    <submittedName>
        <fullName evidence="2">Uncharacterized protein</fullName>
    </submittedName>
</protein>
<feature type="compositionally biased region" description="Low complexity" evidence="1">
    <location>
        <begin position="24"/>
        <end position="37"/>
    </location>
</feature>
<feature type="compositionally biased region" description="Gly residues" evidence="1">
    <location>
        <begin position="87"/>
        <end position="102"/>
    </location>
</feature>
<feature type="region of interest" description="Disordered" evidence="1">
    <location>
        <begin position="439"/>
        <end position="462"/>
    </location>
</feature>
<proteinExistence type="predicted"/>
<feature type="compositionally biased region" description="Pro residues" evidence="1">
    <location>
        <begin position="234"/>
        <end position="247"/>
    </location>
</feature>
<keyword evidence="3" id="KW-1185">Reference proteome</keyword>
<reference evidence="2 3" key="1">
    <citation type="journal article" date="2024" name="Microbiol. Resour. Announc.">
        <title>Genome annotations for the ascomycete fungi Trichoderma harzianum, Trichoderma aggressivum, and Purpureocillium lilacinum.</title>
        <authorList>
            <person name="Beijen E.P.W."/>
            <person name="Ohm R.A."/>
        </authorList>
    </citation>
    <scope>NUCLEOTIDE SEQUENCE [LARGE SCALE GENOMIC DNA]</scope>
    <source>
        <strain evidence="2 3">CBS 150709</strain>
    </source>
</reference>
<feature type="region of interest" description="Disordered" evidence="1">
    <location>
        <begin position="215"/>
        <end position="258"/>
    </location>
</feature>
<feature type="region of interest" description="Disordered" evidence="1">
    <location>
        <begin position="58"/>
        <end position="132"/>
    </location>
</feature>
<feature type="region of interest" description="Disordered" evidence="1">
    <location>
        <begin position="355"/>
        <end position="406"/>
    </location>
</feature>
<dbReference type="Proteomes" id="UP001287286">
    <property type="component" value="Unassembled WGS sequence"/>
</dbReference>
<feature type="compositionally biased region" description="Low complexity" evidence="1">
    <location>
        <begin position="355"/>
        <end position="367"/>
    </location>
</feature>
<feature type="compositionally biased region" description="Basic and acidic residues" evidence="1">
    <location>
        <begin position="1"/>
        <end position="11"/>
    </location>
</feature>
<organism evidence="2 3">
    <name type="scientific">Purpureocillium lilacinum</name>
    <name type="common">Paecilomyces lilacinus</name>
    <dbReference type="NCBI Taxonomy" id="33203"/>
    <lineage>
        <taxon>Eukaryota</taxon>
        <taxon>Fungi</taxon>
        <taxon>Dikarya</taxon>
        <taxon>Ascomycota</taxon>
        <taxon>Pezizomycotina</taxon>
        <taxon>Sordariomycetes</taxon>
        <taxon>Hypocreomycetidae</taxon>
        <taxon>Hypocreales</taxon>
        <taxon>Ophiocordycipitaceae</taxon>
        <taxon>Purpureocillium</taxon>
    </lineage>
</organism>
<evidence type="ECO:0000256" key="1">
    <source>
        <dbReference type="SAM" id="MobiDB-lite"/>
    </source>
</evidence>
<comment type="caution">
    <text evidence="2">The sequence shown here is derived from an EMBL/GenBank/DDBJ whole genome shotgun (WGS) entry which is preliminary data.</text>
</comment>
<sequence>MGGGAEGREGRGPSLACFPKNSGAIARAPPATSSPSSCMTGQDRPMQREARALLQWDGSPELAEVDGAPGKPLGDALKRDTSSTGCAGVGSLGQPGRRGGGLPVVDDVDSATRPPVRVRRPSGRRSPTPGGASASWRIAGWWCLPMGSGGHGVRCGRTTEDWNCNELRAGTAPGATGTVSTPTVRHHHLPVTNAMFRFAGSSGIRLDHCTPKPSSYFNLNPPPPPHPRQLLEILPPPRCPSPPNPPSPHDKEQNQSETPFRSPLALHIFTYPRPSTARPGPRPPHHHYLRENLCDPSVHGPPAHHSGALALFVDLLRPPRARAGPRPSAAPPFSPARCIHSPWLQQLRPAFQLTAAAAARAKSRQQPGRPPPPDARGRHPASRDAVAAASPRLSLHGQPARKGRHVARMETSFPVGGARPSAELITRDTHVLDTPLVGTSTEDEPDTSFAVCPPLGSTQWREGEGQGTIMRDAAASHDSCHAVVLRNRTCDAEMTGSIPLHASYASSVACPTPEESLVREHHCPASGQHVRMPPSCVYSACTTPSPRPRITSRDTHRYVVLLGRHILYSYTARFDPPSTHMCRERHLTHRQH</sequence>